<name>A0A5C3QQP5_9AGAR</name>
<dbReference type="Gene3D" id="3.40.50.1820">
    <property type="entry name" value="alpha/beta hydrolase"/>
    <property type="match status" value="1"/>
</dbReference>
<proteinExistence type="predicted"/>
<dbReference type="PANTHER" id="PTHR48081">
    <property type="entry name" value="AB HYDROLASE SUPERFAMILY PROTEIN C4A8.06C"/>
    <property type="match status" value="1"/>
</dbReference>
<keyword evidence="5" id="KW-1185">Reference proteome</keyword>
<organism evidence="4 5">
    <name type="scientific">Pterulicium gracile</name>
    <dbReference type="NCBI Taxonomy" id="1884261"/>
    <lineage>
        <taxon>Eukaryota</taxon>
        <taxon>Fungi</taxon>
        <taxon>Dikarya</taxon>
        <taxon>Basidiomycota</taxon>
        <taxon>Agaricomycotina</taxon>
        <taxon>Agaricomycetes</taxon>
        <taxon>Agaricomycetidae</taxon>
        <taxon>Agaricales</taxon>
        <taxon>Pleurotineae</taxon>
        <taxon>Pterulaceae</taxon>
        <taxon>Pterulicium</taxon>
    </lineage>
</organism>
<keyword evidence="1 4" id="KW-0378">Hydrolase</keyword>
<dbReference type="Pfam" id="PF07859">
    <property type="entry name" value="Abhydrolase_3"/>
    <property type="match status" value="1"/>
</dbReference>
<evidence type="ECO:0000256" key="2">
    <source>
        <dbReference type="SAM" id="SignalP"/>
    </source>
</evidence>
<dbReference type="STRING" id="1884261.A0A5C3QQP5"/>
<dbReference type="InterPro" id="IPR050300">
    <property type="entry name" value="GDXG_lipolytic_enzyme"/>
</dbReference>
<feature type="domain" description="Alpha/beta hydrolase fold-3" evidence="3">
    <location>
        <begin position="170"/>
        <end position="362"/>
    </location>
</feature>
<sequence length="390" mass="43895">MYQLITIALLRYPSWLVRAAIPALRPRRTWCLRRALDVYTWRHWYRVLQKTGSYTHKPDHRALKTSKHVLGEWVEPMDDSFIVGEVRTWANLVDAKAIRLPAYWRYKQSSNIHIGARAAPGEKYTSLSAHPSDPTSEFAKGLVQHIPSVHRFFYLEYRVSSGPPESQTFSHPFPIALIDALSGYTHLVKHLSFAPENIIAAGDSAGGNLALALVRYLAHNYDQDLSHANTLRHADIKSLAPLGYVVLSSPWTDLGSSHDRPGSSLHTLLDVDFILPSDIPTAVRKLTGPRGMQEAETKPYMSSATLDPRVLERGRFVGFPKTSIIGGGAECLVDSIRTLARLMKQDGRGEKRVWYHETKDGVRDFMGLHSGEPERTQVLKEIAEWVGRET</sequence>
<dbReference type="SUPFAM" id="SSF53474">
    <property type="entry name" value="alpha/beta-Hydrolases"/>
    <property type="match status" value="1"/>
</dbReference>
<dbReference type="InterPro" id="IPR029058">
    <property type="entry name" value="AB_hydrolase_fold"/>
</dbReference>
<keyword evidence="2" id="KW-0732">Signal</keyword>
<evidence type="ECO:0000256" key="1">
    <source>
        <dbReference type="ARBA" id="ARBA00022801"/>
    </source>
</evidence>
<dbReference type="InterPro" id="IPR013094">
    <property type="entry name" value="AB_hydrolase_3"/>
</dbReference>
<dbReference type="GO" id="GO:0016787">
    <property type="term" value="F:hydrolase activity"/>
    <property type="evidence" value="ECO:0007669"/>
    <property type="project" value="UniProtKB-KW"/>
</dbReference>
<dbReference type="AlphaFoldDB" id="A0A5C3QQP5"/>
<gene>
    <name evidence="4" type="ORF">BDV98DRAFT_610908</name>
</gene>
<evidence type="ECO:0000259" key="3">
    <source>
        <dbReference type="Pfam" id="PF07859"/>
    </source>
</evidence>
<dbReference type="Proteomes" id="UP000305067">
    <property type="component" value="Unassembled WGS sequence"/>
</dbReference>
<accession>A0A5C3QQP5</accession>
<feature type="signal peptide" evidence="2">
    <location>
        <begin position="1"/>
        <end position="19"/>
    </location>
</feature>
<protein>
    <submittedName>
        <fullName evidence="4">Alpha/Beta hydrolase protein</fullName>
    </submittedName>
</protein>
<dbReference type="PANTHER" id="PTHR48081:SF26">
    <property type="entry name" value="ALPHA_BETA HYDROLASE FOLD-3 DOMAIN-CONTAINING PROTEIN"/>
    <property type="match status" value="1"/>
</dbReference>
<feature type="chain" id="PRO_5022830317" evidence="2">
    <location>
        <begin position="20"/>
        <end position="390"/>
    </location>
</feature>
<dbReference type="OrthoDB" id="2152029at2759"/>
<evidence type="ECO:0000313" key="4">
    <source>
        <dbReference type="EMBL" id="TFL04303.1"/>
    </source>
</evidence>
<dbReference type="EMBL" id="ML178818">
    <property type="protein sequence ID" value="TFL04303.1"/>
    <property type="molecule type" value="Genomic_DNA"/>
</dbReference>
<evidence type="ECO:0000313" key="5">
    <source>
        <dbReference type="Proteomes" id="UP000305067"/>
    </source>
</evidence>
<reference evidence="4 5" key="1">
    <citation type="journal article" date="2019" name="Nat. Ecol. Evol.">
        <title>Megaphylogeny resolves global patterns of mushroom evolution.</title>
        <authorList>
            <person name="Varga T."/>
            <person name="Krizsan K."/>
            <person name="Foldi C."/>
            <person name="Dima B."/>
            <person name="Sanchez-Garcia M."/>
            <person name="Sanchez-Ramirez S."/>
            <person name="Szollosi G.J."/>
            <person name="Szarkandi J.G."/>
            <person name="Papp V."/>
            <person name="Albert L."/>
            <person name="Andreopoulos W."/>
            <person name="Angelini C."/>
            <person name="Antonin V."/>
            <person name="Barry K.W."/>
            <person name="Bougher N.L."/>
            <person name="Buchanan P."/>
            <person name="Buyck B."/>
            <person name="Bense V."/>
            <person name="Catcheside P."/>
            <person name="Chovatia M."/>
            <person name="Cooper J."/>
            <person name="Damon W."/>
            <person name="Desjardin D."/>
            <person name="Finy P."/>
            <person name="Geml J."/>
            <person name="Haridas S."/>
            <person name="Hughes K."/>
            <person name="Justo A."/>
            <person name="Karasinski D."/>
            <person name="Kautmanova I."/>
            <person name="Kiss B."/>
            <person name="Kocsube S."/>
            <person name="Kotiranta H."/>
            <person name="LaButti K.M."/>
            <person name="Lechner B.E."/>
            <person name="Liimatainen K."/>
            <person name="Lipzen A."/>
            <person name="Lukacs Z."/>
            <person name="Mihaltcheva S."/>
            <person name="Morgado L.N."/>
            <person name="Niskanen T."/>
            <person name="Noordeloos M.E."/>
            <person name="Ohm R.A."/>
            <person name="Ortiz-Santana B."/>
            <person name="Ovrebo C."/>
            <person name="Racz N."/>
            <person name="Riley R."/>
            <person name="Savchenko A."/>
            <person name="Shiryaev A."/>
            <person name="Soop K."/>
            <person name="Spirin V."/>
            <person name="Szebenyi C."/>
            <person name="Tomsovsky M."/>
            <person name="Tulloss R.E."/>
            <person name="Uehling J."/>
            <person name="Grigoriev I.V."/>
            <person name="Vagvolgyi C."/>
            <person name="Papp T."/>
            <person name="Martin F.M."/>
            <person name="Miettinen O."/>
            <person name="Hibbett D.S."/>
            <person name="Nagy L.G."/>
        </authorList>
    </citation>
    <scope>NUCLEOTIDE SEQUENCE [LARGE SCALE GENOMIC DNA]</scope>
    <source>
        <strain evidence="4 5">CBS 309.79</strain>
    </source>
</reference>